<feature type="transmembrane region" description="Helical" evidence="7">
    <location>
        <begin position="390"/>
        <end position="413"/>
    </location>
</feature>
<dbReference type="RefSeq" id="WP_192279133.1">
    <property type="nucleotide sequence ID" value="NZ_JACZDF010000003.1"/>
</dbReference>
<feature type="domain" description="Threonine/serine exporter-like N-terminal" evidence="8">
    <location>
        <begin position="22"/>
        <end position="263"/>
    </location>
</feature>
<reference evidence="10 11" key="1">
    <citation type="submission" date="2020-09" db="EMBL/GenBank/DDBJ databases">
        <title>Flavimobilis rhizosphaerae sp. nov., isolated from rhizosphere soil of Spartina alterniflora.</title>
        <authorList>
            <person name="Hanqin C."/>
        </authorList>
    </citation>
    <scope>NUCLEOTIDE SEQUENCE [LARGE SCALE GENOMIC DNA]</scope>
    <source>
        <strain evidence="10 11">GY 10621</strain>
    </source>
</reference>
<keyword evidence="2" id="KW-1003">Cell membrane</keyword>
<sequence length="422" mass="43685">MSGTTQENELEPVGLIRQSGAILALGRLSLSGGTGSYRVKATMARAARALGMDRHEAHVTLTEITATSHRGPIFRTEVTEMRKVGVNADRLMEIERFVSALPAGATVEQVEDGVARIRAKATLYGPWLNALFAAVACAAFAFLNNGGPVECAGVFVAAGLGQLLRRALLHRGMNQFAVTMLAAALASALYLGIMTTLLATGATAVNHEAAYVSAVLFLVPGFPLVTGALDLARLDFSAGVARLAYALMILMSAALAVWGVSALVGVTPDPAVAPDLSFALLTVLRLVASFLGVLGFALMFNSPWGMALTAASVGMVANVVRLTLVGEGLAPQAGAAIAALLVGVVAAWAAPRIDVPRVTVYVPAVVIMVPGAAAYRAVYHLNNGATVQAMAYAVDAGLVVVALAIGLAVGRMLTDRSWLVER</sequence>
<keyword evidence="4 7" id="KW-1133">Transmembrane helix</keyword>
<keyword evidence="5 7" id="KW-0472">Membrane</keyword>
<dbReference type="Proteomes" id="UP000642107">
    <property type="component" value="Unassembled WGS sequence"/>
</dbReference>
<name>A0ABR9DQ29_9MICO</name>
<feature type="transmembrane region" description="Helical" evidence="7">
    <location>
        <begin position="123"/>
        <end position="141"/>
    </location>
</feature>
<feature type="transmembrane region" description="Helical" evidence="7">
    <location>
        <begin position="210"/>
        <end position="231"/>
    </location>
</feature>
<comment type="caution">
    <text evidence="10">The sequence shown here is derived from an EMBL/GenBank/DDBJ whole genome shotgun (WGS) entry which is preliminary data.</text>
</comment>
<organism evidence="10 11">
    <name type="scientific">Flavimobilis rhizosphaerae</name>
    <dbReference type="NCBI Taxonomy" id="2775421"/>
    <lineage>
        <taxon>Bacteria</taxon>
        <taxon>Bacillati</taxon>
        <taxon>Actinomycetota</taxon>
        <taxon>Actinomycetes</taxon>
        <taxon>Micrococcales</taxon>
        <taxon>Jonesiaceae</taxon>
        <taxon>Flavimobilis</taxon>
    </lineage>
</organism>
<feature type="transmembrane region" description="Helical" evidence="7">
    <location>
        <begin position="243"/>
        <end position="264"/>
    </location>
</feature>
<evidence type="ECO:0000259" key="8">
    <source>
        <dbReference type="Pfam" id="PF06738"/>
    </source>
</evidence>
<dbReference type="PANTHER" id="PTHR34390:SF2">
    <property type="entry name" value="SUCCINATE TRANSPORTER SUBUNIT YJJP-RELATED"/>
    <property type="match status" value="1"/>
</dbReference>
<protein>
    <submittedName>
        <fullName evidence="10">Threonine/serine exporter family protein</fullName>
    </submittedName>
</protein>
<dbReference type="InterPro" id="IPR050539">
    <property type="entry name" value="ThrE_Dicarb/AminoAcid_Exp"/>
</dbReference>
<evidence type="ECO:0000256" key="6">
    <source>
        <dbReference type="ARBA" id="ARBA00034125"/>
    </source>
</evidence>
<comment type="subcellular location">
    <subcellularLocation>
        <location evidence="1">Cell membrane</location>
        <topology evidence="1">Multi-pass membrane protein</topology>
    </subcellularLocation>
</comment>
<proteinExistence type="inferred from homology"/>
<evidence type="ECO:0000256" key="2">
    <source>
        <dbReference type="ARBA" id="ARBA00022475"/>
    </source>
</evidence>
<keyword evidence="3 7" id="KW-0812">Transmembrane</keyword>
<evidence type="ECO:0000256" key="4">
    <source>
        <dbReference type="ARBA" id="ARBA00022989"/>
    </source>
</evidence>
<dbReference type="InterPro" id="IPR010619">
    <property type="entry name" value="ThrE-like_N"/>
</dbReference>
<feature type="transmembrane region" description="Helical" evidence="7">
    <location>
        <begin position="330"/>
        <end position="351"/>
    </location>
</feature>
<keyword evidence="11" id="KW-1185">Reference proteome</keyword>
<dbReference type="Pfam" id="PF06738">
    <property type="entry name" value="ThrE"/>
    <property type="match status" value="1"/>
</dbReference>
<feature type="transmembrane region" description="Helical" evidence="7">
    <location>
        <begin position="304"/>
        <end position="324"/>
    </location>
</feature>
<comment type="similarity">
    <text evidence="6">Belongs to the ThrE exporter (TC 2.A.79) family.</text>
</comment>
<feature type="transmembrane region" description="Helical" evidence="7">
    <location>
        <begin position="276"/>
        <end position="297"/>
    </location>
</feature>
<evidence type="ECO:0000256" key="3">
    <source>
        <dbReference type="ARBA" id="ARBA00022692"/>
    </source>
</evidence>
<dbReference type="InterPro" id="IPR024528">
    <property type="entry name" value="ThrE_2"/>
</dbReference>
<feature type="transmembrane region" description="Helical" evidence="7">
    <location>
        <begin position="358"/>
        <end position="378"/>
    </location>
</feature>
<evidence type="ECO:0000256" key="7">
    <source>
        <dbReference type="SAM" id="Phobius"/>
    </source>
</evidence>
<evidence type="ECO:0000256" key="1">
    <source>
        <dbReference type="ARBA" id="ARBA00004651"/>
    </source>
</evidence>
<feature type="transmembrane region" description="Helical" evidence="7">
    <location>
        <begin position="176"/>
        <end position="198"/>
    </location>
</feature>
<feature type="transmembrane region" description="Helical" evidence="7">
    <location>
        <begin position="147"/>
        <end position="164"/>
    </location>
</feature>
<feature type="domain" description="Threonine/Serine exporter ThrE" evidence="9">
    <location>
        <begin position="286"/>
        <end position="409"/>
    </location>
</feature>
<evidence type="ECO:0000313" key="11">
    <source>
        <dbReference type="Proteomes" id="UP000642107"/>
    </source>
</evidence>
<evidence type="ECO:0000313" key="10">
    <source>
        <dbReference type="EMBL" id="MBD9699230.1"/>
    </source>
</evidence>
<dbReference type="Pfam" id="PF12821">
    <property type="entry name" value="ThrE_2"/>
    <property type="match status" value="1"/>
</dbReference>
<dbReference type="EMBL" id="JACZDF010000003">
    <property type="protein sequence ID" value="MBD9699230.1"/>
    <property type="molecule type" value="Genomic_DNA"/>
</dbReference>
<gene>
    <name evidence="10" type="ORF">IGS67_06965</name>
</gene>
<accession>A0ABR9DQ29</accession>
<dbReference type="PANTHER" id="PTHR34390">
    <property type="entry name" value="UPF0442 PROTEIN YJJB-RELATED"/>
    <property type="match status" value="1"/>
</dbReference>
<evidence type="ECO:0000259" key="9">
    <source>
        <dbReference type="Pfam" id="PF12821"/>
    </source>
</evidence>
<evidence type="ECO:0000256" key="5">
    <source>
        <dbReference type="ARBA" id="ARBA00023136"/>
    </source>
</evidence>